<keyword evidence="3" id="KW-1185">Reference proteome</keyword>
<evidence type="ECO:0000313" key="2">
    <source>
        <dbReference type="EMBL" id="SFK61247.1"/>
    </source>
</evidence>
<sequence length="260" mass="29963">MKKVLISLVKSYQRVISPLFAPSCRYYPTCSNYTVQAIERHGALKGSLMAIARILRCNPFVQGGVDKVPDHFVLKRNPATKNFIYLGEGITVDPDDPEDNKKEIDSILNQYREELKIVDYPVNVVDYLKSMVDVEEQSVAGLSDAYIEMHKTRLLREGYFNTITELEEKLSLRFFKVIKNKKSQPYFYHVHPSPVDKEYESGHSIFCFIDEKIGVLDSNSPKLQEEFILNRGITETDIKGKTARLVDYLLVLKQKSRHNH</sequence>
<dbReference type="PANTHER" id="PTHR33383:SF1">
    <property type="entry name" value="MEMBRANE PROTEIN INSERTION EFFICIENCY FACTOR-RELATED"/>
    <property type="match status" value="1"/>
</dbReference>
<protein>
    <recommendedName>
        <fullName evidence="1">Putative membrane protein insertion efficiency factor</fullName>
    </recommendedName>
</protein>
<reference evidence="3" key="1">
    <citation type="submission" date="2016-10" db="EMBL/GenBank/DDBJ databases">
        <authorList>
            <person name="Varghese N."/>
            <person name="Submissions S."/>
        </authorList>
    </citation>
    <scope>NUCLEOTIDE SEQUENCE [LARGE SCALE GENOMIC DNA]</scope>
    <source>
        <strain evidence="3">DSM 16108</strain>
    </source>
</reference>
<dbReference type="AlphaFoldDB" id="A0A1I4AZB2"/>
<keyword evidence="1" id="KW-0472">Membrane</keyword>
<comment type="function">
    <text evidence="1">Could be involved in insertion of integral membrane proteins into the membrane.</text>
</comment>
<dbReference type="Pfam" id="PF01809">
    <property type="entry name" value="YidD"/>
    <property type="match status" value="1"/>
</dbReference>
<proteinExistence type="inferred from homology"/>
<accession>A0A1I4AZB2</accession>
<keyword evidence="1" id="KW-1003">Cell membrane</keyword>
<dbReference type="InterPro" id="IPR002696">
    <property type="entry name" value="Membr_insert_effic_factor_YidD"/>
</dbReference>
<dbReference type="NCBIfam" id="TIGR00278">
    <property type="entry name" value="membrane protein insertion efficiency factor YidD"/>
    <property type="match status" value="1"/>
</dbReference>
<comment type="similarity">
    <text evidence="1">Belongs to the UPF0161 family.</text>
</comment>
<dbReference type="HAMAP" id="MF_00386">
    <property type="entry name" value="UPF0161_YidD"/>
    <property type="match status" value="1"/>
</dbReference>
<comment type="subcellular location">
    <subcellularLocation>
        <location evidence="1">Cell membrane</location>
        <topology evidence="1">Peripheral membrane protein</topology>
        <orientation evidence="1">Cytoplasmic side</orientation>
    </subcellularLocation>
</comment>
<dbReference type="PANTHER" id="PTHR33383">
    <property type="entry name" value="MEMBRANE PROTEIN INSERTION EFFICIENCY FACTOR-RELATED"/>
    <property type="match status" value="1"/>
</dbReference>
<evidence type="ECO:0000256" key="1">
    <source>
        <dbReference type="HAMAP-Rule" id="MF_00386"/>
    </source>
</evidence>
<dbReference type="EMBL" id="FOSJ01000057">
    <property type="protein sequence ID" value="SFK61247.1"/>
    <property type="molecule type" value="Genomic_DNA"/>
</dbReference>
<dbReference type="SMART" id="SM01234">
    <property type="entry name" value="Haemolytic"/>
    <property type="match status" value="1"/>
</dbReference>
<evidence type="ECO:0000313" key="3">
    <source>
        <dbReference type="Proteomes" id="UP000199589"/>
    </source>
</evidence>
<gene>
    <name evidence="2" type="ORF">SAMN04488569_105736</name>
</gene>
<dbReference type="Proteomes" id="UP000199589">
    <property type="component" value="Unassembled WGS sequence"/>
</dbReference>
<dbReference type="GO" id="GO:0005886">
    <property type="term" value="C:plasma membrane"/>
    <property type="evidence" value="ECO:0007669"/>
    <property type="project" value="UniProtKB-SubCell"/>
</dbReference>
<dbReference type="OrthoDB" id="9801753at2"/>
<name>A0A1I4AZB2_9LACT</name>
<organism evidence="2 3">
    <name type="scientific">Marinilactibacillus piezotolerans</name>
    <dbReference type="NCBI Taxonomy" id="258723"/>
    <lineage>
        <taxon>Bacteria</taxon>
        <taxon>Bacillati</taxon>
        <taxon>Bacillota</taxon>
        <taxon>Bacilli</taxon>
        <taxon>Lactobacillales</taxon>
        <taxon>Carnobacteriaceae</taxon>
        <taxon>Marinilactibacillus</taxon>
    </lineage>
</organism>